<sequence>MTATAHYIWSLYAPCLSPSPTAHNDSTRSAAPAIELPSELREEEHQIMSQGVPAFHMSHDNISMTSSTSTLDSGSCETLDRYFQRTGQDDLSLRFRHVNQVQSGTTANIYRSVDLSNPDQYVACKVLKKSMASTRRFRKEEFLHRIVSSHPNIVDLYGTYESQGELTFVQEFCSRGELLDSIPLDQGLPEQHVIYYFAQIMAAVEFMHSVNVAHRDIKPENIVLTEDYTVKVVDFGEALDTTRTFNVGLAGTIPYISPEILDSHSRGESLTHTDFKSADVWSTGVVLFGMLTGRFPWNTATMDNSEFRLHTQGMHSAREAQRWGTFCPAVHALVNGLLAVDVSRRWTAKYAQQYIALTWPSVTGVKLEL</sequence>
<dbReference type="InterPro" id="IPR008271">
    <property type="entry name" value="Ser/Thr_kinase_AS"/>
</dbReference>
<dbReference type="GeneID" id="25910210"/>
<keyword evidence="3" id="KW-0547">Nucleotide-binding</keyword>
<dbReference type="AlphaFoldDB" id="A0A0L0FM34"/>
<feature type="domain" description="Protein kinase" evidence="6">
    <location>
        <begin position="95"/>
        <end position="357"/>
    </location>
</feature>
<organism evidence="7 8">
    <name type="scientific">Sphaeroforma arctica JP610</name>
    <dbReference type="NCBI Taxonomy" id="667725"/>
    <lineage>
        <taxon>Eukaryota</taxon>
        <taxon>Ichthyosporea</taxon>
        <taxon>Ichthyophonida</taxon>
        <taxon>Sphaeroforma</taxon>
    </lineage>
</organism>
<dbReference type="Proteomes" id="UP000054560">
    <property type="component" value="Unassembled WGS sequence"/>
</dbReference>
<evidence type="ECO:0000313" key="7">
    <source>
        <dbReference type="EMBL" id="KNC77842.1"/>
    </source>
</evidence>
<dbReference type="EMBL" id="KQ242617">
    <property type="protein sequence ID" value="KNC77842.1"/>
    <property type="molecule type" value="Genomic_DNA"/>
</dbReference>
<dbReference type="GO" id="GO:0005634">
    <property type="term" value="C:nucleus"/>
    <property type="evidence" value="ECO:0007669"/>
    <property type="project" value="TreeGrafter"/>
</dbReference>
<dbReference type="STRING" id="667725.A0A0L0FM34"/>
<dbReference type="InterPro" id="IPR011009">
    <property type="entry name" value="Kinase-like_dom_sf"/>
</dbReference>
<evidence type="ECO:0000256" key="3">
    <source>
        <dbReference type="ARBA" id="ARBA00022741"/>
    </source>
</evidence>
<name>A0A0L0FM34_9EUKA</name>
<dbReference type="eggNOG" id="KOG0590">
    <property type="taxonomic scope" value="Eukaryota"/>
</dbReference>
<dbReference type="Pfam" id="PF00069">
    <property type="entry name" value="Pkinase"/>
    <property type="match status" value="1"/>
</dbReference>
<dbReference type="PANTHER" id="PTHR24345:SF0">
    <property type="entry name" value="CELL CYCLE SERINE_THREONINE-PROTEIN KINASE CDC5_MSD2"/>
    <property type="match status" value="1"/>
</dbReference>
<gene>
    <name evidence="7" type="ORF">SARC_09706</name>
</gene>
<dbReference type="RefSeq" id="XP_014151744.1">
    <property type="nucleotide sequence ID" value="XM_014296269.1"/>
</dbReference>
<dbReference type="PROSITE" id="PS00108">
    <property type="entry name" value="PROTEIN_KINASE_ST"/>
    <property type="match status" value="1"/>
</dbReference>
<keyword evidence="8" id="KW-1185">Reference proteome</keyword>
<dbReference type="SMART" id="SM00220">
    <property type="entry name" value="S_TKc"/>
    <property type="match status" value="1"/>
</dbReference>
<evidence type="ECO:0000259" key="6">
    <source>
        <dbReference type="PROSITE" id="PS50011"/>
    </source>
</evidence>
<reference evidence="7 8" key="1">
    <citation type="submission" date="2011-02" db="EMBL/GenBank/DDBJ databases">
        <title>The Genome Sequence of Sphaeroforma arctica JP610.</title>
        <authorList>
            <consortium name="The Broad Institute Genome Sequencing Platform"/>
            <person name="Russ C."/>
            <person name="Cuomo C."/>
            <person name="Young S.K."/>
            <person name="Zeng Q."/>
            <person name="Gargeya S."/>
            <person name="Alvarado L."/>
            <person name="Berlin A."/>
            <person name="Chapman S.B."/>
            <person name="Chen Z."/>
            <person name="Freedman E."/>
            <person name="Gellesch M."/>
            <person name="Goldberg J."/>
            <person name="Griggs A."/>
            <person name="Gujja S."/>
            <person name="Heilman E."/>
            <person name="Heiman D."/>
            <person name="Howarth C."/>
            <person name="Mehta T."/>
            <person name="Neiman D."/>
            <person name="Pearson M."/>
            <person name="Roberts A."/>
            <person name="Saif S."/>
            <person name="Shea T."/>
            <person name="Shenoy N."/>
            <person name="Sisk P."/>
            <person name="Stolte C."/>
            <person name="Sykes S."/>
            <person name="White J."/>
            <person name="Yandava C."/>
            <person name="Burger G."/>
            <person name="Gray M.W."/>
            <person name="Holland P.W.H."/>
            <person name="King N."/>
            <person name="Lang F.B.F."/>
            <person name="Roger A.J."/>
            <person name="Ruiz-Trillo I."/>
            <person name="Haas B."/>
            <person name="Nusbaum C."/>
            <person name="Birren B."/>
        </authorList>
    </citation>
    <scope>NUCLEOTIDE SEQUENCE [LARGE SCALE GENOMIC DNA]</scope>
    <source>
        <strain evidence="7 8">JP610</strain>
    </source>
</reference>
<dbReference type="PROSITE" id="PS50011">
    <property type="entry name" value="PROTEIN_KINASE_DOM"/>
    <property type="match status" value="1"/>
</dbReference>
<dbReference type="GO" id="GO:0005524">
    <property type="term" value="F:ATP binding"/>
    <property type="evidence" value="ECO:0007669"/>
    <property type="project" value="UniProtKB-KW"/>
</dbReference>
<keyword evidence="5" id="KW-0067">ATP-binding</keyword>
<dbReference type="PANTHER" id="PTHR24345">
    <property type="entry name" value="SERINE/THREONINE-PROTEIN KINASE PLK"/>
    <property type="match status" value="1"/>
</dbReference>
<keyword evidence="2" id="KW-0808">Transferase</keyword>
<evidence type="ECO:0000313" key="8">
    <source>
        <dbReference type="Proteomes" id="UP000054560"/>
    </source>
</evidence>
<dbReference type="OrthoDB" id="541276at2759"/>
<evidence type="ECO:0000256" key="4">
    <source>
        <dbReference type="ARBA" id="ARBA00022777"/>
    </source>
</evidence>
<dbReference type="SUPFAM" id="SSF56112">
    <property type="entry name" value="Protein kinase-like (PK-like)"/>
    <property type="match status" value="1"/>
</dbReference>
<keyword evidence="4 7" id="KW-0418">Kinase</keyword>
<keyword evidence="1 7" id="KW-0723">Serine/threonine-protein kinase</keyword>
<dbReference type="Gene3D" id="1.10.510.10">
    <property type="entry name" value="Transferase(Phosphotransferase) domain 1"/>
    <property type="match status" value="1"/>
</dbReference>
<evidence type="ECO:0000256" key="5">
    <source>
        <dbReference type="ARBA" id="ARBA00022840"/>
    </source>
</evidence>
<evidence type="ECO:0000256" key="1">
    <source>
        <dbReference type="ARBA" id="ARBA00022527"/>
    </source>
</evidence>
<dbReference type="InterPro" id="IPR000719">
    <property type="entry name" value="Prot_kinase_dom"/>
</dbReference>
<dbReference type="GO" id="GO:0004674">
    <property type="term" value="F:protein serine/threonine kinase activity"/>
    <property type="evidence" value="ECO:0007669"/>
    <property type="project" value="UniProtKB-KW"/>
</dbReference>
<protein>
    <submittedName>
        <fullName evidence="7">Serine/threonine protein kinase</fullName>
    </submittedName>
</protein>
<accession>A0A0L0FM34</accession>
<evidence type="ECO:0000256" key="2">
    <source>
        <dbReference type="ARBA" id="ARBA00022679"/>
    </source>
</evidence>
<proteinExistence type="predicted"/>